<organism evidence="9 10">
    <name type="scientific">Thauera propionica</name>
    <dbReference type="NCBI Taxonomy" id="2019431"/>
    <lineage>
        <taxon>Bacteria</taxon>
        <taxon>Pseudomonadati</taxon>
        <taxon>Pseudomonadota</taxon>
        <taxon>Betaproteobacteria</taxon>
        <taxon>Rhodocyclales</taxon>
        <taxon>Zoogloeaceae</taxon>
        <taxon>Thauera</taxon>
    </lineage>
</organism>
<dbReference type="EMBL" id="NOIH01000007">
    <property type="protein sequence ID" value="OYD54443.1"/>
    <property type="molecule type" value="Genomic_DNA"/>
</dbReference>
<dbReference type="SUPFAM" id="SSF50998">
    <property type="entry name" value="Quinoprotein alcohol dehydrogenase-like"/>
    <property type="match status" value="1"/>
</dbReference>
<dbReference type="InterPro" id="IPR011047">
    <property type="entry name" value="Quinoprotein_ADH-like_sf"/>
</dbReference>
<evidence type="ECO:0000256" key="3">
    <source>
        <dbReference type="ARBA" id="ARBA00022558"/>
    </source>
</evidence>
<gene>
    <name evidence="9" type="ORF">CGK74_06475</name>
</gene>
<dbReference type="GO" id="GO:0009289">
    <property type="term" value="C:pilus"/>
    <property type="evidence" value="ECO:0007669"/>
    <property type="project" value="UniProtKB-SubCell"/>
</dbReference>
<dbReference type="Pfam" id="PF05567">
    <property type="entry name" value="T4P_PilY1"/>
    <property type="match status" value="1"/>
</dbReference>
<evidence type="ECO:0000313" key="10">
    <source>
        <dbReference type="Proteomes" id="UP000215181"/>
    </source>
</evidence>
<keyword evidence="3" id="KW-1029">Fimbrium biogenesis</keyword>
<keyword evidence="10" id="KW-1185">Reference proteome</keyword>
<proteinExistence type="inferred from homology"/>
<keyword evidence="5" id="KW-0106">Calcium</keyword>
<dbReference type="InterPro" id="IPR008707">
    <property type="entry name" value="B-propeller_PilY1"/>
</dbReference>
<evidence type="ECO:0000256" key="6">
    <source>
        <dbReference type="ARBA" id="ARBA00023263"/>
    </source>
</evidence>
<comment type="similarity">
    <text evidence="2">Belongs to the PilY1 family.</text>
</comment>
<evidence type="ECO:0000313" key="9">
    <source>
        <dbReference type="EMBL" id="OYD54443.1"/>
    </source>
</evidence>
<keyword evidence="7" id="KW-0732">Signal</keyword>
<accession>A0A235F096</accession>
<dbReference type="RefSeq" id="WP_094267680.1">
    <property type="nucleotide sequence ID" value="NZ_NOIH01000007.1"/>
</dbReference>
<keyword evidence="6" id="KW-0281">Fimbrium</keyword>
<dbReference type="AlphaFoldDB" id="A0A235F096"/>
<feature type="signal peptide" evidence="7">
    <location>
        <begin position="1"/>
        <end position="35"/>
    </location>
</feature>
<dbReference type="GO" id="GO:0046872">
    <property type="term" value="F:metal ion binding"/>
    <property type="evidence" value="ECO:0007669"/>
    <property type="project" value="UniProtKB-KW"/>
</dbReference>
<reference evidence="9 10" key="1">
    <citation type="submission" date="2017-07" db="EMBL/GenBank/DDBJ databases">
        <title>Thauera sp. KNDSS-Mac4 genome sequence and assembly.</title>
        <authorList>
            <person name="Mayilraj S."/>
        </authorList>
    </citation>
    <scope>NUCLEOTIDE SEQUENCE [LARGE SCALE GENOMIC DNA]</scope>
    <source>
        <strain evidence="9 10">KNDSS-Mac4</strain>
    </source>
</reference>
<dbReference type="OrthoDB" id="7156875at2"/>
<evidence type="ECO:0000256" key="1">
    <source>
        <dbReference type="ARBA" id="ARBA00004561"/>
    </source>
</evidence>
<name>A0A235F096_9RHOO</name>
<protein>
    <recommendedName>
        <fullName evidence="8">PilY1 beta-propeller domain-containing protein</fullName>
    </recommendedName>
</protein>
<sequence>MQTKRISRMPAPRRLAAHIAAMSFCLTGVASMANAASFDISSVPLYLGGTIEPNILFILDDSGSMQFEAIPESLTWTYYLFPPVSNMYGGSIYDNRIIQFSDTSARNVQVRSSHNNKIFYNPNVTYLPWVNQDNAAWANINPFDAPFNPQNYSRGKWNLTTEKSYNRWRNDSGTNDTARTYWPITFYVYKGSGAVDNYRNYVKYQIRGTAGYRQDLNGGSETTVTTFPWGRSVAQETQNFANWFSYYRSRILTARAGIGRGFAAQGEGMRVGFGAINTDSSTVDGLAGGTVIRGVRRFEGTDRAGFFSELYGHTIPAAGTPLRRALDDAGQYFSRTDDRGPWSTTPGATGGTDLSCRQSYAILMTDGYWSEGSEYDARTSAARDNNVDGVAGSAITGPGGESYTYSATSPFSDSYSDTLADVAMYYWKRDLRTDVENRVPTTTINPAFWQHMSLFGIGLGVEGTVSPDAAFAAIDSGTTIPWGNPLEGTTAVKDARKVDDLLHASVNARGGFFSASDPDEFAQVIKETLESIGRRSSSASAAAVSAFQLSSESKIFRATYESGGWTGDLAAYALDPVTGQPTATPSWSAAALIPAHGSRSIFTWSPESGGTGVPFLWSSITTAQKGYLNSDARLLNYLRGEQLHEVGGAGDGVFRARAGKLGDIVNSDPAYVASEDFGYATLSGIPLAQRTAYVTRKNSTAFKERPGTLYVGANDGMLHAFDASTGVEKFAFIPNSVFPYLKELADPDYTHRYYVDGAPKVGDAWIGTSWKTVLVGSTGAGGRSYFALDVENPNAFGADKIMWEFSHAELGYTIGQASIVMTEGGDWVAIFGNGYNSDSHKAQLFVVRLSDGALLARLDTGVGSTTTPNGLATPVAVDFDQDGAADMVYAADMLGNVWKFDLTSTAAANWKVAFGGKPLFQAKDSLGNAQPITAKPQVAALGGRGVYVYIGTGQFFERGDQGDMARQSLYGIKDECGRRVTGSDCEAATGSSKVARTNLLEQSITYEYRLTVGDKNWGLRQVTNRTMSPTSPEKGFFIDLISPRLGVQGERVTEAVSVWSDRVIFVTRIPNSDPCSFGGSSWLMEVDPATGGRLDFAAFDLNGDGLFNMADWVPLLDNEGNPVLDEDGNEVRTPPTGILNEDGMMRMPAVLRVGDTVMKNMTDTSGQLVQIPNKVPFSLGRQSWRQLR</sequence>
<keyword evidence="4" id="KW-0479">Metal-binding</keyword>
<evidence type="ECO:0000259" key="8">
    <source>
        <dbReference type="Pfam" id="PF05567"/>
    </source>
</evidence>
<feature type="chain" id="PRO_5012782559" description="PilY1 beta-propeller domain-containing protein" evidence="7">
    <location>
        <begin position="36"/>
        <end position="1188"/>
    </location>
</feature>
<comment type="subcellular location">
    <subcellularLocation>
        <location evidence="1">Fimbrium</location>
    </subcellularLocation>
</comment>
<evidence type="ECO:0000256" key="2">
    <source>
        <dbReference type="ARBA" id="ARBA00008387"/>
    </source>
</evidence>
<evidence type="ECO:0000256" key="4">
    <source>
        <dbReference type="ARBA" id="ARBA00022723"/>
    </source>
</evidence>
<comment type="caution">
    <text evidence="9">The sequence shown here is derived from an EMBL/GenBank/DDBJ whole genome shotgun (WGS) entry which is preliminary data.</text>
</comment>
<feature type="domain" description="PilY1 beta-propeller" evidence="8">
    <location>
        <begin position="661"/>
        <end position="1007"/>
    </location>
</feature>
<dbReference type="Proteomes" id="UP000215181">
    <property type="component" value="Unassembled WGS sequence"/>
</dbReference>
<evidence type="ECO:0000256" key="5">
    <source>
        <dbReference type="ARBA" id="ARBA00022837"/>
    </source>
</evidence>
<evidence type="ECO:0000256" key="7">
    <source>
        <dbReference type="SAM" id="SignalP"/>
    </source>
</evidence>